<organism evidence="4 5">
    <name type="scientific">Aquincola agrisoli</name>
    <dbReference type="NCBI Taxonomy" id="3119538"/>
    <lineage>
        <taxon>Bacteria</taxon>
        <taxon>Pseudomonadati</taxon>
        <taxon>Pseudomonadota</taxon>
        <taxon>Betaproteobacteria</taxon>
        <taxon>Burkholderiales</taxon>
        <taxon>Sphaerotilaceae</taxon>
        <taxon>Aquincola</taxon>
    </lineage>
</organism>
<dbReference type="RefSeq" id="WP_332288372.1">
    <property type="nucleotide sequence ID" value="NZ_JAZIBG010000017.1"/>
</dbReference>
<reference evidence="4 5" key="1">
    <citation type="submission" date="2024-02" db="EMBL/GenBank/DDBJ databases">
        <title>Genome sequence of Aquincola sp. MAHUQ-54.</title>
        <authorList>
            <person name="Huq M.A."/>
        </authorList>
    </citation>
    <scope>NUCLEOTIDE SEQUENCE [LARGE SCALE GENOMIC DNA]</scope>
    <source>
        <strain evidence="4 5">MAHUQ-54</strain>
    </source>
</reference>
<accession>A0AAW9QAP9</accession>
<dbReference type="Proteomes" id="UP001336250">
    <property type="component" value="Unassembled WGS sequence"/>
</dbReference>
<evidence type="ECO:0000256" key="2">
    <source>
        <dbReference type="SAM" id="SignalP"/>
    </source>
</evidence>
<name>A0AAW9QAP9_9BURK</name>
<dbReference type="NCBIfam" id="TIGR03870">
    <property type="entry name" value="ABC_MoxJ"/>
    <property type="match status" value="1"/>
</dbReference>
<dbReference type="PANTHER" id="PTHR35936">
    <property type="entry name" value="MEMBRANE-BOUND LYTIC MUREIN TRANSGLYCOSYLASE F"/>
    <property type="match status" value="1"/>
</dbReference>
<evidence type="ECO:0000259" key="3">
    <source>
        <dbReference type="SMART" id="SM00062"/>
    </source>
</evidence>
<protein>
    <submittedName>
        <fullName evidence="4">Methanol oxidation system protein MoxJ</fullName>
    </submittedName>
</protein>
<dbReference type="InterPro" id="IPR001638">
    <property type="entry name" value="Solute-binding_3/MltF_N"/>
</dbReference>
<dbReference type="GO" id="GO:0042597">
    <property type="term" value="C:periplasmic space"/>
    <property type="evidence" value="ECO:0007669"/>
    <property type="project" value="InterPro"/>
</dbReference>
<dbReference type="SUPFAM" id="SSF53850">
    <property type="entry name" value="Periplasmic binding protein-like II"/>
    <property type="match status" value="1"/>
</dbReference>
<dbReference type="SMART" id="SM00062">
    <property type="entry name" value="PBPb"/>
    <property type="match status" value="1"/>
</dbReference>
<dbReference type="GO" id="GO:0046170">
    <property type="term" value="P:methanol catabolic process"/>
    <property type="evidence" value="ECO:0007669"/>
    <property type="project" value="InterPro"/>
</dbReference>
<feature type="chain" id="PRO_5043600514" evidence="2">
    <location>
        <begin position="23"/>
        <end position="286"/>
    </location>
</feature>
<evidence type="ECO:0000313" key="4">
    <source>
        <dbReference type="EMBL" id="MEF7613433.1"/>
    </source>
</evidence>
<dbReference type="InterPro" id="IPR022455">
    <property type="entry name" value="Methanol_oxidation_MoxJ"/>
</dbReference>
<feature type="domain" description="Solute-binding protein family 3/N-terminal" evidence="3">
    <location>
        <begin position="25"/>
        <end position="262"/>
    </location>
</feature>
<dbReference type="AlphaFoldDB" id="A0AAW9QAP9"/>
<sequence length="286" mass="30757">MNKLKLAGALAAVLLAGAQAQAAQPLRVCAADNDLPYTHSSGQGFEDRLAGLLAESMGTTVERVGFGDPRYLVRDGIDKGACDVVLGVDTSDPRLQTTSAYYRSSYVFITRAKDRLDVRDWSSPVLKTARLGVIPATPAEAMLRQIGRHADSFRYLMSLGGNKSMRNRFVRYDVEKLVNDVASGEIDVAVAWAPAVARYVKASKEPLATVPVPDARRADGEPVVFSYDTSIGVKKGNTALHARIETALQALRPRFEQVLAQEGITALTPQASRVAASHASHGVPQP</sequence>
<evidence type="ECO:0000256" key="1">
    <source>
        <dbReference type="ARBA" id="ARBA00022729"/>
    </source>
</evidence>
<keyword evidence="5" id="KW-1185">Reference proteome</keyword>
<dbReference type="EMBL" id="JAZIBG010000017">
    <property type="protein sequence ID" value="MEF7613433.1"/>
    <property type="molecule type" value="Genomic_DNA"/>
</dbReference>
<gene>
    <name evidence="4" type="primary">moxJ</name>
    <name evidence="4" type="ORF">V4F39_05870</name>
</gene>
<keyword evidence="1 2" id="KW-0732">Signal</keyword>
<evidence type="ECO:0000313" key="5">
    <source>
        <dbReference type="Proteomes" id="UP001336250"/>
    </source>
</evidence>
<proteinExistence type="predicted"/>
<dbReference type="Gene3D" id="3.40.190.10">
    <property type="entry name" value="Periplasmic binding protein-like II"/>
    <property type="match status" value="2"/>
</dbReference>
<comment type="caution">
    <text evidence="4">The sequence shown here is derived from an EMBL/GenBank/DDBJ whole genome shotgun (WGS) entry which is preliminary data.</text>
</comment>
<feature type="signal peptide" evidence="2">
    <location>
        <begin position="1"/>
        <end position="22"/>
    </location>
</feature>
<dbReference type="PANTHER" id="PTHR35936:SF17">
    <property type="entry name" value="ARGININE-BINDING EXTRACELLULAR PROTEIN ARTP"/>
    <property type="match status" value="1"/>
</dbReference>